<reference evidence="1" key="1">
    <citation type="submission" date="2021-01" db="EMBL/GenBank/DDBJ databases">
        <authorList>
            <person name="Corre E."/>
            <person name="Pelletier E."/>
            <person name="Niang G."/>
            <person name="Scheremetjew M."/>
            <person name="Finn R."/>
            <person name="Kale V."/>
            <person name="Holt S."/>
            <person name="Cochrane G."/>
            <person name="Meng A."/>
            <person name="Brown T."/>
            <person name="Cohen L."/>
        </authorList>
    </citation>
    <scope>NUCLEOTIDE SEQUENCE</scope>
    <source>
        <strain evidence="1">CCMP3105</strain>
    </source>
</reference>
<proteinExistence type="predicted"/>
<evidence type="ECO:0000313" key="1">
    <source>
        <dbReference type="EMBL" id="CAE4611037.1"/>
    </source>
</evidence>
<name>A0A7S4RDE2_9DINO</name>
<dbReference type="PANTHER" id="PTHR37471:SF1">
    <property type="entry name" value="AB HYDROLASE-1 DOMAIN-CONTAINING PROTEIN"/>
    <property type="match status" value="1"/>
</dbReference>
<dbReference type="SUPFAM" id="SSF53474">
    <property type="entry name" value="alpha/beta-Hydrolases"/>
    <property type="match status" value="1"/>
</dbReference>
<dbReference type="AlphaFoldDB" id="A0A7S4RDE2"/>
<protein>
    <recommendedName>
        <fullName evidence="2">AB hydrolase-1 domain-containing protein</fullName>
    </recommendedName>
</protein>
<evidence type="ECO:0008006" key="2">
    <source>
        <dbReference type="Google" id="ProtNLM"/>
    </source>
</evidence>
<dbReference type="Gene3D" id="3.40.50.1820">
    <property type="entry name" value="alpha/beta hydrolase"/>
    <property type="match status" value="1"/>
</dbReference>
<dbReference type="InterPro" id="IPR029058">
    <property type="entry name" value="AB_hydrolase_fold"/>
</dbReference>
<dbReference type="PANTHER" id="PTHR37471">
    <property type="entry name" value="UNNAMED PRODUCT"/>
    <property type="match status" value="1"/>
</dbReference>
<organism evidence="1">
    <name type="scientific">Alexandrium monilatum</name>
    <dbReference type="NCBI Taxonomy" id="311494"/>
    <lineage>
        <taxon>Eukaryota</taxon>
        <taxon>Sar</taxon>
        <taxon>Alveolata</taxon>
        <taxon>Dinophyceae</taxon>
        <taxon>Gonyaulacales</taxon>
        <taxon>Pyrocystaceae</taxon>
        <taxon>Alexandrium</taxon>
    </lineage>
</organism>
<dbReference type="EMBL" id="HBNR01048479">
    <property type="protein sequence ID" value="CAE4611037.1"/>
    <property type="molecule type" value="Transcribed_RNA"/>
</dbReference>
<accession>A0A7S4RDE2</accession>
<gene>
    <name evidence="1" type="ORF">AMON00008_LOCUS33828</name>
</gene>
<sequence length="325" mass="36230">MVAEELQQPGFRLERRGAGRPLLPCMRHNLEPLRYRHFPLSMYVFTQGLLGVLTDRSLHRLGFRPYVAGRLWRYWLWRPRGLAPAGQGLPVFFVHGVGVGLLPYLGLLRVLMERGVPVFLLEVPFISMKIDTEVPAAADTARAAGAILQLHGFSRADFVGHSFGTVVLSWIWRYNPGCVAGLVLLDPVVILLHSYHVLYNFLYRKPRPWNPLDHISSEFFLSHGLRRHLCWHESILWPQELRRASVPFLAVCAAEDEIAPGPTVHGFLERIAGTDPAEGTAAFEAVLLPGRRHGDVLADREAANALRRFFACPPATGADNAASGG</sequence>